<sequence length="97" mass="10933">MNCSTNTELTDIHFVYGLINRNGRAVVHCIGKGFKTTRIPNPQMFAHVQKNLSEHEFFTVAIHNIGCLDVYGLSLEVSSHGPSRSLDLFPLYFIRVP</sequence>
<proteinExistence type="predicted"/>
<name>A0A4Y2CBA4_ARAVE</name>
<accession>A0A4Y2CBA4</accession>
<dbReference type="AlphaFoldDB" id="A0A4Y2CBA4"/>
<evidence type="ECO:0000313" key="1">
    <source>
        <dbReference type="EMBL" id="GBM00585.1"/>
    </source>
</evidence>
<organism evidence="1 2">
    <name type="scientific">Araneus ventricosus</name>
    <name type="common">Orbweaver spider</name>
    <name type="synonym">Epeira ventricosa</name>
    <dbReference type="NCBI Taxonomy" id="182803"/>
    <lineage>
        <taxon>Eukaryota</taxon>
        <taxon>Metazoa</taxon>
        <taxon>Ecdysozoa</taxon>
        <taxon>Arthropoda</taxon>
        <taxon>Chelicerata</taxon>
        <taxon>Arachnida</taxon>
        <taxon>Araneae</taxon>
        <taxon>Araneomorphae</taxon>
        <taxon>Entelegynae</taxon>
        <taxon>Araneoidea</taxon>
        <taxon>Araneidae</taxon>
        <taxon>Araneus</taxon>
    </lineage>
</organism>
<dbReference type="OrthoDB" id="10584409at2759"/>
<dbReference type="Proteomes" id="UP000499080">
    <property type="component" value="Unassembled WGS sequence"/>
</dbReference>
<protein>
    <submittedName>
        <fullName evidence="1">Uncharacterized protein</fullName>
    </submittedName>
</protein>
<dbReference type="EMBL" id="BGPR01000158">
    <property type="protein sequence ID" value="GBM00585.1"/>
    <property type="molecule type" value="Genomic_DNA"/>
</dbReference>
<gene>
    <name evidence="1" type="ORF">AVEN_77386_1</name>
</gene>
<keyword evidence="2" id="KW-1185">Reference proteome</keyword>
<comment type="caution">
    <text evidence="1">The sequence shown here is derived from an EMBL/GenBank/DDBJ whole genome shotgun (WGS) entry which is preliminary data.</text>
</comment>
<reference evidence="1 2" key="1">
    <citation type="journal article" date="2019" name="Sci. Rep.">
        <title>Orb-weaving spider Araneus ventricosus genome elucidates the spidroin gene catalogue.</title>
        <authorList>
            <person name="Kono N."/>
            <person name="Nakamura H."/>
            <person name="Ohtoshi R."/>
            <person name="Moran D.A.P."/>
            <person name="Shinohara A."/>
            <person name="Yoshida Y."/>
            <person name="Fujiwara M."/>
            <person name="Mori M."/>
            <person name="Tomita M."/>
            <person name="Arakawa K."/>
        </authorList>
    </citation>
    <scope>NUCLEOTIDE SEQUENCE [LARGE SCALE GENOMIC DNA]</scope>
</reference>
<evidence type="ECO:0000313" key="2">
    <source>
        <dbReference type="Proteomes" id="UP000499080"/>
    </source>
</evidence>